<proteinExistence type="predicted"/>
<gene>
    <name evidence="1" type="ORF">pEaSNUABM32_00264</name>
</gene>
<evidence type="ECO:0000313" key="1">
    <source>
        <dbReference type="EMBL" id="QZE57137.1"/>
    </source>
</evidence>
<keyword evidence="2" id="KW-1185">Reference proteome</keyword>
<organism evidence="1 2">
    <name type="scientific">Erwinia phage pEa_SNUABM_32</name>
    <dbReference type="NCBI Taxonomy" id="2869555"/>
    <lineage>
        <taxon>Viruses</taxon>
        <taxon>Duplodnaviria</taxon>
        <taxon>Heunggongvirae</taxon>
        <taxon>Uroviricota</taxon>
        <taxon>Caudoviricetes</taxon>
        <taxon>Alexandravirus</taxon>
        <taxon>Alexandravirus SNUABM32</taxon>
    </lineage>
</organism>
<reference evidence="1 2" key="1">
    <citation type="submission" date="2021-06" db="EMBL/GenBank/DDBJ databases">
        <title>Complete genome sequence of Erwinia phage pEa_SNUABM_32.</title>
        <authorList>
            <person name="Kim S.G."/>
            <person name="Park S.C."/>
        </authorList>
    </citation>
    <scope>NUCLEOTIDE SEQUENCE [LARGE SCALE GENOMIC DNA]</scope>
</reference>
<dbReference type="EMBL" id="MZ443774">
    <property type="protein sequence ID" value="QZE57137.1"/>
    <property type="molecule type" value="Genomic_DNA"/>
</dbReference>
<sequence length="211" mass="24826">MKRLGIVTVLSLKDKQPKSCDLDITPVSKDEEWGSLSPFHLGPCRTPDGTMFLNMENLWQYSKVYEEHLVNSNNLFHGEISADWWKWHLKGSTTKQAHRYPMGKGQKALFSRWGDLRLSYIPARKQIYVPEYTKLVVQQPKFKRLLKEYKKGAHIVLRDYDTYDIQKAYPESRNPWLSAIQNDNAKFGHAFVIALALLFHERPLWYNQWVI</sequence>
<dbReference type="InterPro" id="IPR054219">
    <property type="entry name" value="DUF6939"/>
</dbReference>
<accession>A0AAE7XKT4</accession>
<dbReference type="Pfam" id="PF22075">
    <property type="entry name" value="DUF6939"/>
    <property type="match status" value="1"/>
</dbReference>
<protein>
    <submittedName>
        <fullName evidence="1">Uncharacterized protein</fullName>
    </submittedName>
</protein>
<evidence type="ECO:0000313" key="2">
    <source>
        <dbReference type="Proteomes" id="UP000827788"/>
    </source>
</evidence>
<name>A0AAE7XKT4_9CAUD</name>
<dbReference type="Proteomes" id="UP000827788">
    <property type="component" value="Segment"/>
</dbReference>